<protein>
    <submittedName>
        <fullName evidence="1">Uncharacterized protein</fullName>
    </submittedName>
</protein>
<evidence type="ECO:0000313" key="2">
    <source>
        <dbReference type="Proteomes" id="UP000029868"/>
    </source>
</evidence>
<organism evidence="1 2">
    <name type="scientific">Colwellia psychrerythraea</name>
    <name type="common">Vibrio psychroerythus</name>
    <dbReference type="NCBI Taxonomy" id="28229"/>
    <lineage>
        <taxon>Bacteria</taxon>
        <taxon>Pseudomonadati</taxon>
        <taxon>Pseudomonadota</taxon>
        <taxon>Gammaproteobacteria</taxon>
        <taxon>Alteromonadales</taxon>
        <taxon>Colwelliaceae</taxon>
        <taxon>Colwellia</taxon>
    </lineage>
</organism>
<gene>
    <name evidence="1" type="ORF">GAB14E_3966</name>
</gene>
<reference evidence="1 2" key="1">
    <citation type="submission" date="2014-08" db="EMBL/GenBank/DDBJ databases">
        <title>Genomic and Phenotypic Diversity of Colwellia psychrerythraea strains from Disparate Marine Basins.</title>
        <authorList>
            <person name="Techtmann S.M."/>
            <person name="Stelling S.C."/>
            <person name="Utturkar S.M."/>
            <person name="Alshibli N."/>
            <person name="Harris A."/>
            <person name="Brown S.D."/>
            <person name="Hazen T.C."/>
        </authorList>
    </citation>
    <scope>NUCLEOTIDE SEQUENCE [LARGE SCALE GENOMIC DNA]</scope>
    <source>
        <strain evidence="1 2">GAB14E</strain>
    </source>
</reference>
<evidence type="ECO:0000313" key="1">
    <source>
        <dbReference type="EMBL" id="KGJ89805.1"/>
    </source>
</evidence>
<proteinExistence type="predicted"/>
<dbReference type="Proteomes" id="UP000029868">
    <property type="component" value="Unassembled WGS sequence"/>
</dbReference>
<sequence length="40" mass="4810">MLIKINESEPEFVEFVEGLKQQQLVQQKKRSLAMYRLLMI</sequence>
<dbReference type="EMBL" id="JQEC01000054">
    <property type="protein sequence ID" value="KGJ89805.1"/>
    <property type="molecule type" value="Genomic_DNA"/>
</dbReference>
<dbReference type="AlphaFoldDB" id="A0A099KHR4"/>
<comment type="caution">
    <text evidence="1">The sequence shown here is derived from an EMBL/GenBank/DDBJ whole genome shotgun (WGS) entry which is preliminary data.</text>
</comment>
<dbReference type="PATRIC" id="fig|28229.3.peg.3898"/>
<accession>A0A099KHR4</accession>
<name>A0A099KHR4_COLPS</name>